<dbReference type="RefSeq" id="WP_308731660.1">
    <property type="nucleotide sequence ID" value="NZ_JAJEQN010000016.1"/>
</dbReference>
<sequence>MNFSLSPENVSAWREGHVMNDIVFNLGCCCPGQGTEEVFSYIEVVYQNGNRHYFYENEAGFKRFETDFYDKRFTSFHEFWTTEEAAEEKRDLFSFRYYVRRQEDAYTHLTTSEMDELKTKLPASCKKPDRITQFHHYDRTVNYHEDSES</sequence>
<dbReference type="AlphaFoldDB" id="A0AAE3E4C1"/>
<protein>
    <submittedName>
        <fullName evidence="1">Uncharacterized protein</fullName>
    </submittedName>
</protein>
<organism evidence="1 2">
    <name type="scientific">Anthropogastromicrobium aceti</name>
    <dbReference type="NCBI Taxonomy" id="2981768"/>
    <lineage>
        <taxon>Bacteria</taxon>
        <taxon>Bacillati</taxon>
        <taxon>Bacillota</taxon>
        <taxon>Clostridia</taxon>
        <taxon>Lachnospirales</taxon>
        <taxon>Lachnospiraceae</taxon>
        <taxon>Anthropogastromicrobium</taxon>
    </lineage>
</organism>
<gene>
    <name evidence="1" type="ORF">LKD48_07790</name>
</gene>
<dbReference type="EMBL" id="JAJEQN010000016">
    <property type="protein sequence ID" value="MCC2221535.1"/>
    <property type="molecule type" value="Genomic_DNA"/>
</dbReference>
<evidence type="ECO:0000313" key="1">
    <source>
        <dbReference type="EMBL" id="MCC2221535.1"/>
    </source>
</evidence>
<comment type="caution">
    <text evidence="1">The sequence shown here is derived from an EMBL/GenBank/DDBJ whole genome shotgun (WGS) entry which is preliminary data.</text>
</comment>
<dbReference type="Proteomes" id="UP001198200">
    <property type="component" value="Unassembled WGS sequence"/>
</dbReference>
<keyword evidence="2" id="KW-1185">Reference proteome</keyword>
<accession>A0AAE3E4C1</accession>
<proteinExistence type="predicted"/>
<evidence type="ECO:0000313" key="2">
    <source>
        <dbReference type="Proteomes" id="UP001198200"/>
    </source>
</evidence>
<reference evidence="1 2" key="1">
    <citation type="submission" date="2021-10" db="EMBL/GenBank/DDBJ databases">
        <title>Anaerobic single-cell dispensing facilitates the cultivation of human gut bacteria.</title>
        <authorList>
            <person name="Afrizal A."/>
        </authorList>
    </citation>
    <scope>NUCLEOTIDE SEQUENCE [LARGE SCALE GENOMIC DNA]</scope>
    <source>
        <strain evidence="1 2">CLA-AA-H224</strain>
    </source>
</reference>
<name>A0AAE3E4C1_9FIRM</name>